<dbReference type="EMBL" id="AVOT02025136">
    <property type="protein sequence ID" value="MBW0516247.1"/>
    <property type="molecule type" value="Genomic_DNA"/>
</dbReference>
<sequence length="146" mass="16107">MSYANLVPVIKFLSRFNNSGIPKPNPSQQLQQAFNLVWWSGAHHSRWGVLSQPYVIPPPPIGVCGKYSLTSFYGQLDHFGALWPLGNITSHWPLMASGHVLNSLAFLANSPPHQPPGQYLFLVLGVPSGPSSQHLGLWPNTFDYGF</sequence>
<evidence type="ECO:0000313" key="1">
    <source>
        <dbReference type="EMBL" id="MBW0516247.1"/>
    </source>
</evidence>
<organism evidence="1 2">
    <name type="scientific">Austropuccinia psidii MF-1</name>
    <dbReference type="NCBI Taxonomy" id="1389203"/>
    <lineage>
        <taxon>Eukaryota</taxon>
        <taxon>Fungi</taxon>
        <taxon>Dikarya</taxon>
        <taxon>Basidiomycota</taxon>
        <taxon>Pucciniomycotina</taxon>
        <taxon>Pucciniomycetes</taxon>
        <taxon>Pucciniales</taxon>
        <taxon>Sphaerophragmiaceae</taxon>
        <taxon>Austropuccinia</taxon>
    </lineage>
</organism>
<gene>
    <name evidence="1" type="ORF">O181_055962</name>
</gene>
<proteinExistence type="predicted"/>
<dbReference type="Proteomes" id="UP000765509">
    <property type="component" value="Unassembled WGS sequence"/>
</dbReference>
<protein>
    <submittedName>
        <fullName evidence="1">Uncharacterized protein</fullName>
    </submittedName>
</protein>
<reference evidence="1" key="1">
    <citation type="submission" date="2021-03" db="EMBL/GenBank/DDBJ databases">
        <title>Draft genome sequence of rust myrtle Austropuccinia psidii MF-1, a brazilian biotype.</title>
        <authorList>
            <person name="Quecine M.C."/>
            <person name="Pachon D.M.R."/>
            <person name="Bonatelli M.L."/>
            <person name="Correr F.H."/>
            <person name="Franceschini L.M."/>
            <person name="Leite T.F."/>
            <person name="Margarido G.R.A."/>
            <person name="Almeida C.A."/>
            <person name="Ferrarezi J.A."/>
            <person name="Labate C.A."/>
        </authorList>
    </citation>
    <scope>NUCLEOTIDE SEQUENCE</scope>
    <source>
        <strain evidence="1">MF-1</strain>
    </source>
</reference>
<evidence type="ECO:0000313" key="2">
    <source>
        <dbReference type="Proteomes" id="UP000765509"/>
    </source>
</evidence>
<name>A0A9Q3E9W9_9BASI</name>
<accession>A0A9Q3E9W9</accession>
<dbReference type="AlphaFoldDB" id="A0A9Q3E9W9"/>
<keyword evidence="2" id="KW-1185">Reference proteome</keyword>
<comment type="caution">
    <text evidence="1">The sequence shown here is derived from an EMBL/GenBank/DDBJ whole genome shotgun (WGS) entry which is preliminary data.</text>
</comment>